<gene>
    <name evidence="1" type="ORF">IAQ67_07775</name>
</gene>
<dbReference type="Proteomes" id="UP000516384">
    <property type="component" value="Chromosome"/>
</dbReference>
<protein>
    <submittedName>
        <fullName evidence="1">Uncharacterized protein</fullName>
    </submittedName>
</protein>
<accession>A0A7H0YCV9</accession>
<dbReference type="EMBL" id="CP061172">
    <property type="protein sequence ID" value="QNR68917.1"/>
    <property type="molecule type" value="Genomic_DNA"/>
</dbReference>
<dbReference type="AlphaFoldDB" id="A0A7H0YCV9"/>
<proteinExistence type="predicted"/>
<organism evidence="1 2">
    <name type="scientific">Paenibacillus peoriae</name>
    <dbReference type="NCBI Taxonomy" id="59893"/>
    <lineage>
        <taxon>Bacteria</taxon>
        <taxon>Bacillati</taxon>
        <taxon>Bacillota</taxon>
        <taxon>Bacilli</taxon>
        <taxon>Bacillales</taxon>
        <taxon>Paenibacillaceae</taxon>
        <taxon>Paenibacillus</taxon>
    </lineage>
</organism>
<evidence type="ECO:0000313" key="2">
    <source>
        <dbReference type="Proteomes" id="UP000516384"/>
    </source>
</evidence>
<sequence>MGNQHTYEIGDQNYFAQQKTQADIAQELNITTQQLRNYKKLLTLIPTGYG</sequence>
<reference evidence="1 2" key="1">
    <citation type="submission" date="2020-09" db="EMBL/GenBank/DDBJ databases">
        <title>Characterization of Paenibacillus peoriae strain ZF390 with broad-spectrum antimicrobial activity as a potential biocontrol agent.</title>
        <authorList>
            <person name="Li L."/>
            <person name="Zhao Y."/>
            <person name="Li B."/>
            <person name="Xie X."/>
        </authorList>
    </citation>
    <scope>NUCLEOTIDE SEQUENCE [LARGE SCALE GENOMIC DNA]</scope>
    <source>
        <strain evidence="1 2">ZF390</strain>
    </source>
</reference>
<name>A0A7H0YCV9_9BACL</name>
<dbReference type="RefSeq" id="WP_190298959.1">
    <property type="nucleotide sequence ID" value="NZ_CP061172.1"/>
</dbReference>
<evidence type="ECO:0000313" key="1">
    <source>
        <dbReference type="EMBL" id="QNR68917.1"/>
    </source>
</evidence>